<evidence type="ECO:0000313" key="2">
    <source>
        <dbReference type="Proteomes" id="UP001156682"/>
    </source>
</evidence>
<dbReference type="Gene3D" id="3.30.2310.20">
    <property type="entry name" value="RelE-like"/>
    <property type="match status" value="1"/>
</dbReference>
<keyword evidence="2" id="KW-1185">Reference proteome</keyword>
<evidence type="ECO:0008006" key="3">
    <source>
        <dbReference type="Google" id="ProtNLM"/>
    </source>
</evidence>
<gene>
    <name evidence="1" type="ORF">GCM10007878_21270</name>
</gene>
<dbReference type="InterPro" id="IPR035093">
    <property type="entry name" value="RelE/ParE_toxin_dom_sf"/>
</dbReference>
<protein>
    <recommendedName>
        <fullName evidence="3">ParE-like toxin of type II toxin-antitoxin system</fullName>
    </recommendedName>
</protein>
<dbReference type="RefSeq" id="WP_027851157.1">
    <property type="nucleotide sequence ID" value="NZ_BSOR01000037.1"/>
</dbReference>
<dbReference type="InterPro" id="IPR031552">
    <property type="entry name" value="ParE-like_toxin"/>
</dbReference>
<dbReference type="Proteomes" id="UP001156682">
    <property type="component" value="Unassembled WGS sequence"/>
</dbReference>
<comment type="caution">
    <text evidence="1">The sequence shown here is derived from an EMBL/GenBank/DDBJ whole genome shotgun (WGS) entry which is preliminary data.</text>
</comment>
<organism evidence="1 2">
    <name type="scientific">Marinospirillum insulare</name>
    <dbReference type="NCBI Taxonomy" id="217169"/>
    <lineage>
        <taxon>Bacteria</taxon>
        <taxon>Pseudomonadati</taxon>
        <taxon>Pseudomonadota</taxon>
        <taxon>Gammaproteobacteria</taxon>
        <taxon>Oceanospirillales</taxon>
        <taxon>Oceanospirillaceae</taxon>
        <taxon>Marinospirillum</taxon>
    </lineage>
</organism>
<sequence>MLEEQKKIDVYASRRFEKVLSKLPEALLKLVEDEIEEIIKNPKVGEQKKGDLAYLRVHKFKLNQQLALLGYSWVEDKLEIYLLQFGSHENFYKEVKSQRKVDGKLIRG</sequence>
<evidence type="ECO:0000313" key="1">
    <source>
        <dbReference type="EMBL" id="GLR64689.1"/>
    </source>
</evidence>
<name>A0ABQ5ZWY4_9GAMM</name>
<reference evidence="2" key="1">
    <citation type="journal article" date="2019" name="Int. J. Syst. Evol. Microbiol.">
        <title>The Global Catalogue of Microorganisms (GCM) 10K type strain sequencing project: providing services to taxonomists for standard genome sequencing and annotation.</title>
        <authorList>
            <consortium name="The Broad Institute Genomics Platform"/>
            <consortium name="The Broad Institute Genome Sequencing Center for Infectious Disease"/>
            <person name="Wu L."/>
            <person name="Ma J."/>
        </authorList>
    </citation>
    <scope>NUCLEOTIDE SEQUENCE [LARGE SCALE GENOMIC DNA]</scope>
    <source>
        <strain evidence="2">NBRC 100033</strain>
    </source>
</reference>
<proteinExistence type="predicted"/>
<dbReference type="SUPFAM" id="SSF143011">
    <property type="entry name" value="RelE-like"/>
    <property type="match status" value="1"/>
</dbReference>
<accession>A0ABQ5ZWY4</accession>
<dbReference type="Pfam" id="PF15781">
    <property type="entry name" value="ParE-like_toxin"/>
    <property type="match status" value="1"/>
</dbReference>
<dbReference type="EMBL" id="BSOR01000037">
    <property type="protein sequence ID" value="GLR64689.1"/>
    <property type="molecule type" value="Genomic_DNA"/>
</dbReference>